<organism evidence="5 6">
    <name type="scientific">Desulfuromonas acetoxidans (strain DSM 684 / 11070)</name>
    <dbReference type="NCBI Taxonomy" id="281689"/>
    <lineage>
        <taxon>Bacteria</taxon>
        <taxon>Pseudomonadati</taxon>
        <taxon>Thermodesulfobacteriota</taxon>
        <taxon>Desulfuromonadia</taxon>
        <taxon>Desulfuromonadales</taxon>
        <taxon>Desulfuromonadaceae</taxon>
        <taxon>Desulfuromonas</taxon>
    </lineage>
</organism>
<comment type="similarity">
    <text evidence="1">Belongs to the SUI1 family.</text>
</comment>
<proteinExistence type="inferred from homology"/>
<evidence type="ECO:0000313" key="6">
    <source>
        <dbReference type="Proteomes" id="UP000005695"/>
    </source>
</evidence>
<dbReference type="CDD" id="cd11567">
    <property type="entry name" value="YciH_like"/>
    <property type="match status" value="1"/>
</dbReference>
<keyword evidence="2" id="KW-0810">Translation regulation</keyword>
<keyword evidence="6" id="KW-1185">Reference proteome</keyword>
<dbReference type="Gene3D" id="3.30.780.10">
    <property type="entry name" value="SUI1-like domain"/>
    <property type="match status" value="1"/>
</dbReference>
<dbReference type="InterPro" id="IPR001950">
    <property type="entry name" value="SUI1"/>
</dbReference>
<name>Q1K2H3_DESA6</name>
<gene>
    <name evidence="5" type="ORF">Dace_2160</name>
</gene>
<evidence type="ECO:0000259" key="4">
    <source>
        <dbReference type="PROSITE" id="PS50296"/>
    </source>
</evidence>
<dbReference type="GO" id="GO:0003729">
    <property type="term" value="F:mRNA binding"/>
    <property type="evidence" value="ECO:0007669"/>
    <property type="project" value="TreeGrafter"/>
</dbReference>
<dbReference type="PANTHER" id="PTHR12789">
    <property type="entry name" value="DENSITY-REGULATED PROTEIN HOMOLOG"/>
    <property type="match status" value="1"/>
</dbReference>
<dbReference type="EMBL" id="AAEW02000003">
    <property type="protein sequence ID" value="EAT16908.1"/>
    <property type="molecule type" value="Genomic_DNA"/>
</dbReference>
<dbReference type="GO" id="GO:0001731">
    <property type="term" value="P:formation of translation preinitiation complex"/>
    <property type="evidence" value="ECO:0007669"/>
    <property type="project" value="TreeGrafter"/>
</dbReference>
<dbReference type="OrthoDB" id="9792915at2"/>
<dbReference type="GO" id="GO:0003743">
    <property type="term" value="F:translation initiation factor activity"/>
    <property type="evidence" value="ECO:0007669"/>
    <property type="project" value="UniProtKB-KW"/>
</dbReference>
<dbReference type="NCBIfam" id="NF005297">
    <property type="entry name" value="PRK06824.1"/>
    <property type="match status" value="1"/>
</dbReference>
<dbReference type="RefSeq" id="WP_005998415.1">
    <property type="nucleotide sequence ID" value="NZ_AAEW02000003.1"/>
</dbReference>
<keyword evidence="3" id="KW-0648">Protein biosynthesis</keyword>
<dbReference type="InterPro" id="IPR005872">
    <property type="entry name" value="SUI1_arc_bac"/>
</dbReference>
<dbReference type="SUPFAM" id="SSF55159">
    <property type="entry name" value="eIF1-like"/>
    <property type="match status" value="1"/>
</dbReference>
<protein>
    <submittedName>
        <fullName evidence="5">Translation initiation factor SUI1</fullName>
    </submittedName>
</protein>
<sequence length="120" mass="12855">MIGFHDDDCRPVYSSEKGRLCPQCGEAIKQCRCQAAPVAPGDGIVRISFETKGRKGKGVTVIRGIPLAGADLKGFVKTLKKQCGSGGAVKQESVEIQGDHRSKLLPYLQKQGWKVKLSGG</sequence>
<dbReference type="AlphaFoldDB" id="Q1K2H3"/>
<dbReference type="PROSITE" id="PS50296">
    <property type="entry name" value="SUI1"/>
    <property type="match status" value="1"/>
</dbReference>
<feature type="domain" description="SUI1" evidence="4">
    <location>
        <begin position="51"/>
        <end position="112"/>
    </location>
</feature>
<evidence type="ECO:0000256" key="2">
    <source>
        <dbReference type="ARBA" id="ARBA00022845"/>
    </source>
</evidence>
<dbReference type="Pfam" id="PF01253">
    <property type="entry name" value="SUI1"/>
    <property type="match status" value="1"/>
</dbReference>
<reference evidence="5" key="1">
    <citation type="submission" date="2006-05" db="EMBL/GenBank/DDBJ databases">
        <title>Annotation of the draft genome assembly of Desulfuromonas acetoxidans DSM 684.</title>
        <authorList>
            <consortium name="US DOE Joint Genome Institute (JGI-ORNL)"/>
            <person name="Larimer F."/>
            <person name="Land M."/>
            <person name="Hauser L."/>
        </authorList>
    </citation>
    <scope>NUCLEOTIDE SEQUENCE [LARGE SCALE GENOMIC DNA]</scope>
    <source>
        <strain evidence="5">DSM 684</strain>
    </source>
</reference>
<reference evidence="5" key="2">
    <citation type="submission" date="2006-05" db="EMBL/GenBank/DDBJ databases">
        <title>Sequencing of the draft genome and assembly of Desulfuromonas acetoxidans DSM 684.</title>
        <authorList>
            <consortium name="US DOE Joint Genome Institute (JGI-PGF)"/>
            <person name="Copeland A."/>
            <person name="Lucas S."/>
            <person name="Lapidus A."/>
            <person name="Barry K."/>
            <person name="Detter J.C."/>
            <person name="Glavina del Rio T."/>
            <person name="Hammon N."/>
            <person name="Israni S."/>
            <person name="Dalin E."/>
            <person name="Tice H."/>
            <person name="Bruce D."/>
            <person name="Pitluck S."/>
            <person name="Richardson P."/>
        </authorList>
    </citation>
    <scope>NUCLEOTIDE SEQUENCE [LARGE SCALE GENOMIC DNA]</scope>
    <source>
        <strain evidence="5">DSM 684</strain>
    </source>
</reference>
<dbReference type="Proteomes" id="UP000005695">
    <property type="component" value="Unassembled WGS sequence"/>
</dbReference>
<evidence type="ECO:0000313" key="5">
    <source>
        <dbReference type="EMBL" id="EAT16908.1"/>
    </source>
</evidence>
<dbReference type="InterPro" id="IPR036877">
    <property type="entry name" value="SUI1_dom_sf"/>
</dbReference>
<accession>Q1K2H3</accession>
<dbReference type="PIRSF" id="PIRSF037511">
    <property type="entry name" value="Transl_init_SUI1_pro"/>
    <property type="match status" value="1"/>
</dbReference>
<dbReference type="GO" id="GO:0002188">
    <property type="term" value="P:translation reinitiation"/>
    <property type="evidence" value="ECO:0007669"/>
    <property type="project" value="TreeGrafter"/>
</dbReference>
<evidence type="ECO:0000256" key="3">
    <source>
        <dbReference type="ARBA" id="ARBA00022917"/>
    </source>
</evidence>
<evidence type="ECO:0000256" key="1">
    <source>
        <dbReference type="ARBA" id="ARBA00005422"/>
    </source>
</evidence>
<comment type="caution">
    <text evidence="5">The sequence shown here is derived from an EMBL/GenBank/DDBJ whole genome shotgun (WGS) entry which is preliminary data.</text>
</comment>
<dbReference type="NCBIfam" id="TIGR01158">
    <property type="entry name" value="SUI1_rel"/>
    <property type="match status" value="1"/>
</dbReference>
<keyword evidence="5" id="KW-0396">Initiation factor</keyword>
<dbReference type="PANTHER" id="PTHR12789:SF0">
    <property type="entry name" value="DENSITY-REGULATED PROTEIN"/>
    <property type="match status" value="1"/>
</dbReference>
<dbReference type="InterPro" id="IPR050318">
    <property type="entry name" value="DENR/SUI1_TIF"/>
</dbReference>
<dbReference type="FunFam" id="3.30.780.10:FF:000002">
    <property type="entry name" value="Stress response translation initiation inhibitor"/>
    <property type="match status" value="1"/>
</dbReference>
<dbReference type="GO" id="GO:0006417">
    <property type="term" value="P:regulation of translation"/>
    <property type="evidence" value="ECO:0007669"/>
    <property type="project" value="UniProtKB-KW"/>
</dbReference>